<protein>
    <submittedName>
        <fullName evidence="2">Uncharacterized protein</fullName>
    </submittedName>
</protein>
<feature type="compositionally biased region" description="Basic and acidic residues" evidence="1">
    <location>
        <begin position="1"/>
        <end position="10"/>
    </location>
</feature>
<gene>
    <name evidence="2" type="ORF">AVEN_192757_1</name>
</gene>
<accession>A0A4Y2EQ45</accession>
<proteinExistence type="predicted"/>
<reference evidence="2 3" key="1">
    <citation type="journal article" date="2019" name="Sci. Rep.">
        <title>Orb-weaving spider Araneus ventricosus genome elucidates the spidroin gene catalogue.</title>
        <authorList>
            <person name="Kono N."/>
            <person name="Nakamura H."/>
            <person name="Ohtoshi R."/>
            <person name="Moran D.A.P."/>
            <person name="Shinohara A."/>
            <person name="Yoshida Y."/>
            <person name="Fujiwara M."/>
            <person name="Mori M."/>
            <person name="Tomita M."/>
            <person name="Arakawa K."/>
        </authorList>
    </citation>
    <scope>NUCLEOTIDE SEQUENCE [LARGE SCALE GENOMIC DNA]</scope>
</reference>
<name>A0A4Y2EQ45_ARAVE</name>
<organism evidence="2 3">
    <name type="scientific">Araneus ventricosus</name>
    <name type="common">Orbweaver spider</name>
    <name type="synonym">Epeira ventricosa</name>
    <dbReference type="NCBI Taxonomy" id="182803"/>
    <lineage>
        <taxon>Eukaryota</taxon>
        <taxon>Metazoa</taxon>
        <taxon>Ecdysozoa</taxon>
        <taxon>Arthropoda</taxon>
        <taxon>Chelicerata</taxon>
        <taxon>Arachnida</taxon>
        <taxon>Araneae</taxon>
        <taxon>Araneomorphae</taxon>
        <taxon>Entelegynae</taxon>
        <taxon>Araneoidea</taxon>
        <taxon>Araneidae</taxon>
        <taxon>Araneus</taxon>
    </lineage>
</organism>
<dbReference type="AlphaFoldDB" id="A0A4Y2EQ45"/>
<sequence>MEHLPKHLAEVEADEYPDSDNEDNGLEDVLEEIFEIMKVSASMIRNRKRTWTFYAIKRELENDILPSIFELYCDRLHLNRDNPFGHRNYVDEKRPDK</sequence>
<evidence type="ECO:0000313" key="3">
    <source>
        <dbReference type="Proteomes" id="UP000499080"/>
    </source>
</evidence>
<dbReference type="EMBL" id="BGPR01000681">
    <property type="protein sequence ID" value="GBM31350.1"/>
    <property type="molecule type" value="Genomic_DNA"/>
</dbReference>
<feature type="region of interest" description="Disordered" evidence="1">
    <location>
        <begin position="1"/>
        <end position="24"/>
    </location>
</feature>
<evidence type="ECO:0000256" key="1">
    <source>
        <dbReference type="SAM" id="MobiDB-lite"/>
    </source>
</evidence>
<evidence type="ECO:0000313" key="2">
    <source>
        <dbReference type="EMBL" id="GBM31350.1"/>
    </source>
</evidence>
<comment type="caution">
    <text evidence="2">The sequence shown here is derived from an EMBL/GenBank/DDBJ whole genome shotgun (WGS) entry which is preliminary data.</text>
</comment>
<feature type="compositionally biased region" description="Acidic residues" evidence="1">
    <location>
        <begin position="11"/>
        <end position="24"/>
    </location>
</feature>
<keyword evidence="3" id="KW-1185">Reference proteome</keyword>
<dbReference type="Proteomes" id="UP000499080">
    <property type="component" value="Unassembled WGS sequence"/>
</dbReference>